<feature type="transmembrane region" description="Helical" evidence="1">
    <location>
        <begin position="237"/>
        <end position="256"/>
    </location>
</feature>
<keyword evidence="4" id="KW-1185">Reference proteome</keyword>
<dbReference type="Pfam" id="PF20237">
    <property type="entry name" value="DUF6594"/>
    <property type="match status" value="1"/>
</dbReference>
<feature type="domain" description="DUF6594" evidence="2">
    <location>
        <begin position="25"/>
        <end position="276"/>
    </location>
</feature>
<feature type="transmembrane region" description="Helical" evidence="1">
    <location>
        <begin position="212"/>
        <end position="231"/>
    </location>
</feature>
<proteinExistence type="predicted"/>
<dbReference type="InParanoid" id="A0A5J5ED63"/>
<reference evidence="3 4" key="1">
    <citation type="submission" date="2019-09" db="EMBL/GenBank/DDBJ databases">
        <title>Draft genome of the ectomycorrhizal ascomycete Sphaerosporella brunnea.</title>
        <authorList>
            <consortium name="DOE Joint Genome Institute"/>
            <person name="Benucci G.M."/>
            <person name="Marozzi G."/>
            <person name="Antonielli L."/>
            <person name="Sanchez S."/>
            <person name="Marco P."/>
            <person name="Wang X."/>
            <person name="Falini L.B."/>
            <person name="Barry K."/>
            <person name="Haridas S."/>
            <person name="Lipzen A."/>
            <person name="Labutti K."/>
            <person name="Grigoriev I.V."/>
            <person name="Murat C."/>
            <person name="Martin F."/>
            <person name="Albertini E."/>
            <person name="Donnini D."/>
            <person name="Bonito G."/>
        </authorList>
    </citation>
    <scope>NUCLEOTIDE SEQUENCE [LARGE SCALE GENOMIC DNA]</scope>
    <source>
        <strain evidence="3 4">Sb_GMNB300</strain>
    </source>
</reference>
<keyword evidence="1" id="KW-0472">Membrane</keyword>
<sequence>SSSSSTSSTTTITSDAHYERTVFDYRVLAQSMHAYRHLSIFRRFGRLSMANLLGYQAELTELEEGLRVLDSSRAPSADKEEEKKQKQKRRALMARLRRALKDYYEALLLQEQVFTSLEPPRPRDAKVLGEMAPPYPAAAAATPALPLDEHSDDLVALGGLKGRDSLEKVVGRVIPTLFPARNPSAQDLRMRVRSSKDIASLFSPFTRRVTRMLMALGTAVLMLGPMVLLRFVSSDVWTLVAIAGFTLALSVLVAVGTKGRGESIVGIIAAYAAVLVVFVQNEGVGCG</sequence>
<protein>
    <recommendedName>
        <fullName evidence="2">DUF6594 domain-containing protein</fullName>
    </recommendedName>
</protein>
<evidence type="ECO:0000313" key="3">
    <source>
        <dbReference type="EMBL" id="KAA8893495.1"/>
    </source>
</evidence>
<evidence type="ECO:0000259" key="2">
    <source>
        <dbReference type="Pfam" id="PF20237"/>
    </source>
</evidence>
<gene>
    <name evidence="3" type="ORF">FN846DRAFT_756455</name>
</gene>
<keyword evidence="1" id="KW-0812">Transmembrane</keyword>
<evidence type="ECO:0000313" key="4">
    <source>
        <dbReference type="Proteomes" id="UP000326924"/>
    </source>
</evidence>
<dbReference type="AlphaFoldDB" id="A0A5J5ED63"/>
<dbReference type="Proteomes" id="UP000326924">
    <property type="component" value="Unassembled WGS sequence"/>
</dbReference>
<feature type="non-terminal residue" evidence="3">
    <location>
        <position position="1"/>
    </location>
</feature>
<dbReference type="OrthoDB" id="3533814at2759"/>
<comment type="caution">
    <text evidence="3">The sequence shown here is derived from an EMBL/GenBank/DDBJ whole genome shotgun (WGS) entry which is preliminary data.</text>
</comment>
<dbReference type="InterPro" id="IPR046529">
    <property type="entry name" value="DUF6594"/>
</dbReference>
<dbReference type="PANTHER" id="PTHR34502">
    <property type="entry name" value="DUF6594 DOMAIN-CONTAINING PROTEIN-RELATED"/>
    <property type="match status" value="1"/>
</dbReference>
<feature type="transmembrane region" description="Helical" evidence="1">
    <location>
        <begin position="263"/>
        <end position="280"/>
    </location>
</feature>
<name>A0A5J5ED63_9PEZI</name>
<feature type="non-terminal residue" evidence="3">
    <location>
        <position position="287"/>
    </location>
</feature>
<keyword evidence="1" id="KW-1133">Transmembrane helix</keyword>
<accession>A0A5J5ED63</accession>
<dbReference type="PANTHER" id="PTHR34502:SF5">
    <property type="entry name" value="DUF6594 DOMAIN-CONTAINING PROTEIN"/>
    <property type="match status" value="1"/>
</dbReference>
<organism evidence="3 4">
    <name type="scientific">Sphaerosporella brunnea</name>
    <dbReference type="NCBI Taxonomy" id="1250544"/>
    <lineage>
        <taxon>Eukaryota</taxon>
        <taxon>Fungi</taxon>
        <taxon>Dikarya</taxon>
        <taxon>Ascomycota</taxon>
        <taxon>Pezizomycotina</taxon>
        <taxon>Pezizomycetes</taxon>
        <taxon>Pezizales</taxon>
        <taxon>Pyronemataceae</taxon>
        <taxon>Sphaerosporella</taxon>
    </lineage>
</organism>
<dbReference type="EMBL" id="VXIS01000434">
    <property type="protein sequence ID" value="KAA8893495.1"/>
    <property type="molecule type" value="Genomic_DNA"/>
</dbReference>
<evidence type="ECO:0000256" key="1">
    <source>
        <dbReference type="SAM" id="Phobius"/>
    </source>
</evidence>